<feature type="transmembrane region" description="Helical" evidence="1">
    <location>
        <begin position="37"/>
        <end position="54"/>
    </location>
</feature>
<dbReference type="EnsemblBacteria" id="BAC08243">
    <property type="protein sequence ID" value="BAC08243"/>
    <property type="gene ID" value="BAC08243"/>
</dbReference>
<dbReference type="KEGG" id="tel:tsr0692"/>
<name>Q8DL07_THEVB</name>
<protein>
    <submittedName>
        <fullName evidence="2">Tsr0692 protein</fullName>
    </submittedName>
</protein>
<keyword evidence="3" id="KW-1185">Reference proteome</keyword>
<dbReference type="EMBL" id="BA000039">
    <property type="protein sequence ID" value="BAC08243.1"/>
    <property type="molecule type" value="Genomic_DNA"/>
</dbReference>
<evidence type="ECO:0000313" key="3">
    <source>
        <dbReference type="Proteomes" id="UP000000440"/>
    </source>
</evidence>
<sequence>MILFGNSSTKKFGYVALALGAFLVFLNGYVFLLPVSLIQFTLGFAAMALGWRLFSGNRPAGFL</sequence>
<keyword evidence="1" id="KW-1133">Transmembrane helix</keyword>
<keyword evidence="1" id="KW-0472">Membrane</keyword>
<keyword evidence="1" id="KW-0812">Transmembrane</keyword>
<dbReference type="Proteomes" id="UP000000440">
    <property type="component" value="Chromosome"/>
</dbReference>
<organism evidence="2 3">
    <name type="scientific">Thermosynechococcus vestitus (strain NIES-2133 / IAM M-273 / BP-1)</name>
    <dbReference type="NCBI Taxonomy" id="197221"/>
    <lineage>
        <taxon>Bacteria</taxon>
        <taxon>Bacillati</taxon>
        <taxon>Cyanobacteriota</taxon>
        <taxon>Cyanophyceae</taxon>
        <taxon>Acaryochloridales</taxon>
        <taxon>Thermosynechococcaceae</taxon>
        <taxon>Thermosynechococcus</taxon>
    </lineage>
</organism>
<feature type="transmembrane region" description="Helical" evidence="1">
    <location>
        <begin position="12"/>
        <end position="31"/>
    </location>
</feature>
<dbReference type="STRING" id="197221.gene:10747282"/>
<proteinExistence type="predicted"/>
<dbReference type="AlphaFoldDB" id="Q8DL07"/>
<reference evidence="2 3" key="1">
    <citation type="journal article" date="2002" name="DNA Res.">
        <title>Complete genome structure of the thermophilic cyanobacterium Thermosynechococcus elongatus BP-1.</title>
        <authorList>
            <person name="Nakamura Y."/>
            <person name="Kaneko T."/>
            <person name="Sato S."/>
            <person name="Ikeuchi M."/>
            <person name="Katoh H."/>
            <person name="Sasamoto S."/>
            <person name="Watanabe A."/>
            <person name="Iriguchi M."/>
            <person name="Kawashima K."/>
            <person name="Kimura T."/>
            <person name="Kishida Y."/>
            <person name="Kiyokawa C."/>
            <person name="Kohara M."/>
            <person name="Matsumoto M."/>
            <person name="Matsuno A."/>
            <person name="Nakazaki N."/>
            <person name="Shimpo S."/>
            <person name="Sugimoto M."/>
            <person name="Takeuchi C."/>
            <person name="Yamada M."/>
            <person name="Tabata S."/>
        </authorList>
    </citation>
    <scope>NUCLEOTIDE SEQUENCE [LARGE SCALE GENOMIC DNA]</scope>
    <source>
        <strain evidence="3">IAM M-273 / NIES-2133 / BP-1</strain>
    </source>
</reference>
<evidence type="ECO:0000256" key="1">
    <source>
        <dbReference type="SAM" id="Phobius"/>
    </source>
</evidence>
<evidence type="ECO:0000313" key="2">
    <source>
        <dbReference type="EMBL" id="BAC08243.1"/>
    </source>
</evidence>
<accession>Q8DL07</accession>
<gene>
    <name evidence="2" type="ordered locus">tsr0692</name>
</gene>